<evidence type="ECO:0000313" key="3">
    <source>
        <dbReference type="EMBL" id="CAF1610038.1"/>
    </source>
</evidence>
<protein>
    <recommendedName>
        <fullName evidence="1">FHA domain-containing protein</fullName>
    </recommendedName>
</protein>
<evidence type="ECO:0000313" key="4">
    <source>
        <dbReference type="Proteomes" id="UP000663832"/>
    </source>
</evidence>
<dbReference type="PROSITE" id="PS50006">
    <property type="entry name" value="FHA_DOMAIN"/>
    <property type="match status" value="1"/>
</dbReference>
<proteinExistence type="predicted"/>
<reference evidence="2" key="1">
    <citation type="submission" date="2021-02" db="EMBL/GenBank/DDBJ databases">
        <authorList>
            <person name="Nowell W R."/>
        </authorList>
    </citation>
    <scope>NUCLEOTIDE SEQUENCE</scope>
</reference>
<feature type="domain" description="FHA" evidence="1">
    <location>
        <begin position="217"/>
        <end position="274"/>
    </location>
</feature>
<gene>
    <name evidence="2" type="ORF">BJG266_LOCUS8740</name>
    <name evidence="3" type="ORF">QVE165_LOCUS53919</name>
</gene>
<dbReference type="InterPro" id="IPR000253">
    <property type="entry name" value="FHA_dom"/>
</dbReference>
<keyword evidence="4" id="KW-1185">Reference proteome</keyword>
<dbReference type="SUPFAM" id="SSF49879">
    <property type="entry name" value="SMAD/FHA domain"/>
    <property type="match status" value="1"/>
</dbReference>
<dbReference type="AlphaFoldDB" id="A0A813XCK1"/>
<comment type="caution">
    <text evidence="2">The sequence shown here is derived from an EMBL/GenBank/DDBJ whole genome shotgun (WGS) entry which is preliminary data.</text>
</comment>
<dbReference type="Proteomes" id="UP000663832">
    <property type="component" value="Unassembled WGS sequence"/>
</dbReference>
<dbReference type="Gene3D" id="2.60.200.20">
    <property type="match status" value="1"/>
</dbReference>
<sequence length="344" mass="39370">MRQRKSHLLSKSIDNHRLERIDISHIPKVIEEFYMNANTKSKQICFNDIDNIKEEEEEEEEKCVQTTTSPDESSSVYDPCVWDVLQAILNETIDGQTYEYSSRIDSSLSIENDKITRVIQNQESNVLDTIDILLNALNTPNYSIEPNKTNNNGLAVLVAAADSCSKDENSSLVTKQNPTSLTNSLSLLIDLSQFRLSHAALIHIRSKHVIYIRKQVIWFGSSISNDICLKNFNNQQTCQYVTEKHACLYYDRKRNLFELLNYSEYGTIVNGFRYGLGNISDDESGDDDDDGNDEKKNENENLQKCFCLTIPSYHSAWDGPAQLEQGTVVQIGCHEFLFYRHVVR</sequence>
<dbReference type="EMBL" id="CAJNOM010001491">
    <property type="protein sequence ID" value="CAF1610038.1"/>
    <property type="molecule type" value="Genomic_DNA"/>
</dbReference>
<dbReference type="InterPro" id="IPR008984">
    <property type="entry name" value="SMAD_FHA_dom_sf"/>
</dbReference>
<evidence type="ECO:0000313" key="2">
    <source>
        <dbReference type="EMBL" id="CAF0868017.1"/>
    </source>
</evidence>
<name>A0A813XCK1_9BILA</name>
<dbReference type="OrthoDB" id="1919692at2759"/>
<organism evidence="2 5">
    <name type="scientific">Adineta steineri</name>
    <dbReference type="NCBI Taxonomy" id="433720"/>
    <lineage>
        <taxon>Eukaryota</taxon>
        <taxon>Metazoa</taxon>
        <taxon>Spiralia</taxon>
        <taxon>Gnathifera</taxon>
        <taxon>Rotifera</taxon>
        <taxon>Eurotatoria</taxon>
        <taxon>Bdelloidea</taxon>
        <taxon>Adinetida</taxon>
        <taxon>Adinetidae</taxon>
        <taxon>Adineta</taxon>
    </lineage>
</organism>
<evidence type="ECO:0000259" key="1">
    <source>
        <dbReference type="PROSITE" id="PS50006"/>
    </source>
</evidence>
<evidence type="ECO:0000313" key="5">
    <source>
        <dbReference type="Proteomes" id="UP000663877"/>
    </source>
</evidence>
<accession>A0A813XCK1</accession>
<dbReference type="Proteomes" id="UP000663877">
    <property type="component" value="Unassembled WGS sequence"/>
</dbReference>
<dbReference type="EMBL" id="CAJNOI010000028">
    <property type="protein sequence ID" value="CAF0868017.1"/>
    <property type="molecule type" value="Genomic_DNA"/>
</dbReference>